<comment type="caution">
    <text evidence="6">The sequence shown here is derived from an EMBL/GenBank/DDBJ whole genome shotgun (WGS) entry which is preliminary data.</text>
</comment>
<feature type="domain" description="TraI-like middle" evidence="5">
    <location>
        <begin position="213"/>
        <end position="316"/>
    </location>
</feature>
<dbReference type="InterPro" id="IPR049751">
    <property type="entry name" value="TraI/MobA_relaxases"/>
</dbReference>
<dbReference type="AlphaFoldDB" id="A0AAD2C2M0"/>
<dbReference type="InterPro" id="IPR054462">
    <property type="entry name" value="TraI_M"/>
</dbReference>
<dbReference type="InterPro" id="IPR040782">
    <property type="entry name" value="KfrB"/>
</dbReference>
<dbReference type="Proteomes" id="UP001189756">
    <property type="component" value="Unassembled WGS sequence"/>
</dbReference>
<dbReference type="NCBIfam" id="NF041893">
    <property type="entry name" value="TraI_MobP_relax"/>
    <property type="match status" value="1"/>
</dbReference>
<organism evidence="6 7">
    <name type="scientific">Ralstonia thomasii</name>
    <dbReference type="NCBI Taxonomy" id="3058596"/>
    <lineage>
        <taxon>Bacteria</taxon>
        <taxon>Pseudomonadati</taxon>
        <taxon>Pseudomonadota</taxon>
        <taxon>Betaproteobacteria</taxon>
        <taxon>Burkholderiales</taxon>
        <taxon>Burkholderiaceae</taxon>
        <taxon>Ralstonia</taxon>
    </lineage>
</organism>
<dbReference type="InterPro" id="IPR005094">
    <property type="entry name" value="Endonuclease_MobA/VirD2"/>
</dbReference>
<evidence type="ECO:0000259" key="4">
    <source>
        <dbReference type="Pfam" id="PF18821"/>
    </source>
</evidence>
<dbReference type="Pfam" id="PF03432">
    <property type="entry name" value="Relaxase"/>
    <property type="match status" value="1"/>
</dbReference>
<dbReference type="RefSeq" id="WP_316685574.1">
    <property type="nucleotide sequence ID" value="NZ_CATZAZ010000026.1"/>
</dbReference>
<dbReference type="InterPro" id="IPR040677">
    <property type="entry name" value="LPD7"/>
</dbReference>
<evidence type="ECO:0000259" key="3">
    <source>
        <dbReference type="Pfam" id="PF18790"/>
    </source>
</evidence>
<evidence type="ECO:0000259" key="5">
    <source>
        <dbReference type="Pfam" id="PF22863"/>
    </source>
</evidence>
<evidence type="ECO:0000256" key="1">
    <source>
        <dbReference type="SAM" id="MobiDB-lite"/>
    </source>
</evidence>
<feature type="region of interest" description="Disordered" evidence="1">
    <location>
        <begin position="478"/>
        <end position="498"/>
    </location>
</feature>
<feature type="region of interest" description="Disordered" evidence="1">
    <location>
        <begin position="312"/>
        <end position="333"/>
    </location>
</feature>
<proteinExistence type="predicted"/>
<protein>
    <submittedName>
        <fullName evidence="6">Uncharacterized protein</fullName>
    </submittedName>
</protein>
<evidence type="ECO:0000313" key="7">
    <source>
        <dbReference type="Proteomes" id="UP001189756"/>
    </source>
</evidence>
<reference evidence="6" key="1">
    <citation type="submission" date="2023-07" db="EMBL/GenBank/DDBJ databases">
        <authorList>
            <person name="Peeters C."/>
        </authorList>
    </citation>
    <scope>NUCLEOTIDE SEQUENCE</scope>
    <source>
        <strain evidence="6">R-77560</strain>
    </source>
</reference>
<evidence type="ECO:0000259" key="2">
    <source>
        <dbReference type="Pfam" id="PF03432"/>
    </source>
</evidence>
<dbReference type="Pfam" id="PF22863">
    <property type="entry name" value="TraI_middle"/>
    <property type="match status" value="1"/>
</dbReference>
<feature type="compositionally biased region" description="Basic and acidic residues" evidence="1">
    <location>
        <begin position="478"/>
        <end position="496"/>
    </location>
</feature>
<evidence type="ECO:0000313" key="6">
    <source>
        <dbReference type="EMBL" id="CAJ0808851.1"/>
    </source>
</evidence>
<sequence length="721" mass="80803">MIVKVPKNRRDGRSSFKDLSKYITEGIENQAAPPTTTSWDRLTQYITQESVLDAMGSEVEKTIGVEIGNVASLATAPAEMYAVAKRNARAKNPVYHYILSWPENEHPEPAQIFEAVRHTLRALGMEEHQYIAAIHANTDNIHAHVEVNRVHPQTFKAIPLGFDHKTLHRAAREIELRFGWQHDPGLFKVIEVAGRKLIVEDDNYVDPDLALLNGKAAAVETWSGEQSLQEWCAEVPALELRKVLKSEKTTSWQDVHRVLLQHGLELRDAGGGGMVIADVSMHEDRPDAKPVVVAASKAFRFLKRAELESRFGPFQPPNAEAHSPAPTHTYKRDPLKRLQRKLERKALRDDLRARFDAERTKARAVRTKATEVLAPLFEEDKKRLEAIQTDYQAARKRIQADTKLNSKQKQQAYMLLKMTTDKIRLQVRESIQREREERRALLPPVPTWRAWVEELAQTGDPAAISALRGMVYQEGRDKRKAAELADDTHEESEARQETPVNAIRPATARETDPYARAVQNLIWKVSNNGNVQYSFAGGGRAFVDQGGFLTYGRKDVDDQALMVSLRYADSKWPGGIRLTGGDMEFKRRAVRLATELGIRVANAELQVLQRNVQSELSAARKQLAVMSGGDNVATSIADIEHQVRLHDPKARSIAHVGGGSGRYRGRIIAQTATHVAQQVDRHSFVVHDKSAFRKAPATGAEVTVAYRAGRATATEAKSRTR</sequence>
<feature type="domain" description="MobA/VirD2-like nuclease" evidence="2">
    <location>
        <begin position="46"/>
        <end position="180"/>
    </location>
</feature>
<dbReference type="Pfam" id="PF18790">
    <property type="entry name" value="KfrB"/>
    <property type="match status" value="1"/>
</dbReference>
<accession>A0AAD2C2M0</accession>
<dbReference type="Pfam" id="PF18821">
    <property type="entry name" value="LPD7"/>
    <property type="match status" value="1"/>
</dbReference>
<feature type="domain" description="KfrB" evidence="3">
    <location>
        <begin position="662"/>
        <end position="714"/>
    </location>
</feature>
<name>A0AAD2C2M0_9RALS</name>
<dbReference type="EMBL" id="CATZAZ010000026">
    <property type="protein sequence ID" value="CAJ0808851.1"/>
    <property type="molecule type" value="Genomic_DNA"/>
</dbReference>
<gene>
    <name evidence="6" type="ORF">R77560_04802</name>
</gene>
<feature type="domain" description="Large polyvalent protein-associated" evidence="4">
    <location>
        <begin position="521"/>
        <end position="610"/>
    </location>
</feature>